<dbReference type="Pfam" id="PF02458">
    <property type="entry name" value="Transferase"/>
    <property type="match status" value="1"/>
</dbReference>
<keyword evidence="1" id="KW-0808">Transferase</keyword>
<dbReference type="PANTHER" id="PTHR31642:SF310">
    <property type="entry name" value="FATTY ALCOHOL:CAFFEOYL-COA ACYLTRANSFERASE"/>
    <property type="match status" value="1"/>
</dbReference>
<dbReference type="Gene3D" id="3.30.559.10">
    <property type="entry name" value="Chloramphenicol acetyltransferase-like domain"/>
    <property type="match status" value="2"/>
</dbReference>
<evidence type="ECO:0000313" key="3">
    <source>
        <dbReference type="Proteomes" id="UP001303760"/>
    </source>
</evidence>
<reference evidence="2" key="2">
    <citation type="submission" date="2023-05" db="EMBL/GenBank/DDBJ databases">
        <authorList>
            <consortium name="Lawrence Berkeley National Laboratory"/>
            <person name="Steindorff A."/>
            <person name="Hensen N."/>
            <person name="Bonometti L."/>
            <person name="Westerberg I."/>
            <person name="Brannstrom I.O."/>
            <person name="Guillou S."/>
            <person name="Cros-Aarteil S."/>
            <person name="Calhoun S."/>
            <person name="Haridas S."/>
            <person name="Kuo A."/>
            <person name="Mondo S."/>
            <person name="Pangilinan J."/>
            <person name="Riley R."/>
            <person name="Labutti K."/>
            <person name="Andreopoulos B."/>
            <person name="Lipzen A."/>
            <person name="Chen C."/>
            <person name="Yanf M."/>
            <person name="Daum C."/>
            <person name="Ng V."/>
            <person name="Clum A."/>
            <person name="Ohm R."/>
            <person name="Martin F."/>
            <person name="Silar P."/>
            <person name="Natvig D."/>
            <person name="Lalanne C."/>
            <person name="Gautier V."/>
            <person name="Ament-Velasquez S.L."/>
            <person name="Kruys A."/>
            <person name="Hutchinson M.I."/>
            <person name="Powell A.J."/>
            <person name="Barry K."/>
            <person name="Miller A.N."/>
            <person name="Grigoriev I.V."/>
            <person name="Debuchy R."/>
            <person name="Gladieux P."/>
            <person name="Thoren M.H."/>
            <person name="Johannesson H."/>
        </authorList>
    </citation>
    <scope>NUCLEOTIDE SEQUENCE</scope>
    <source>
        <strain evidence="2">CBS 532.94</strain>
    </source>
</reference>
<dbReference type="Proteomes" id="UP001303760">
    <property type="component" value="Unassembled WGS sequence"/>
</dbReference>
<dbReference type="InterPro" id="IPR050317">
    <property type="entry name" value="Plant_Fungal_Acyltransferase"/>
</dbReference>
<proteinExistence type="predicted"/>
<gene>
    <name evidence="2" type="ORF">C8A03DRAFT_42984</name>
</gene>
<name>A0AAN7HGC5_9PEZI</name>
<keyword evidence="3" id="KW-1185">Reference proteome</keyword>
<reference evidence="2" key="1">
    <citation type="journal article" date="2023" name="Mol. Phylogenet. Evol.">
        <title>Genome-scale phylogeny and comparative genomics of the fungal order Sordariales.</title>
        <authorList>
            <person name="Hensen N."/>
            <person name="Bonometti L."/>
            <person name="Westerberg I."/>
            <person name="Brannstrom I.O."/>
            <person name="Guillou S."/>
            <person name="Cros-Aarteil S."/>
            <person name="Calhoun S."/>
            <person name="Haridas S."/>
            <person name="Kuo A."/>
            <person name="Mondo S."/>
            <person name="Pangilinan J."/>
            <person name="Riley R."/>
            <person name="LaButti K."/>
            <person name="Andreopoulos B."/>
            <person name="Lipzen A."/>
            <person name="Chen C."/>
            <person name="Yan M."/>
            <person name="Daum C."/>
            <person name="Ng V."/>
            <person name="Clum A."/>
            <person name="Steindorff A."/>
            <person name="Ohm R.A."/>
            <person name="Martin F."/>
            <person name="Silar P."/>
            <person name="Natvig D.O."/>
            <person name="Lalanne C."/>
            <person name="Gautier V."/>
            <person name="Ament-Velasquez S.L."/>
            <person name="Kruys A."/>
            <person name="Hutchinson M.I."/>
            <person name="Powell A.J."/>
            <person name="Barry K."/>
            <person name="Miller A.N."/>
            <person name="Grigoriev I.V."/>
            <person name="Debuchy R."/>
            <person name="Gladieux P."/>
            <person name="Hiltunen Thoren M."/>
            <person name="Johannesson H."/>
        </authorList>
    </citation>
    <scope>NUCLEOTIDE SEQUENCE</scope>
    <source>
        <strain evidence="2">CBS 532.94</strain>
    </source>
</reference>
<evidence type="ECO:0000313" key="2">
    <source>
        <dbReference type="EMBL" id="KAK4239374.1"/>
    </source>
</evidence>
<dbReference type="EMBL" id="MU860065">
    <property type="protein sequence ID" value="KAK4239374.1"/>
    <property type="molecule type" value="Genomic_DNA"/>
</dbReference>
<dbReference type="GO" id="GO:0016747">
    <property type="term" value="F:acyltransferase activity, transferring groups other than amino-acyl groups"/>
    <property type="evidence" value="ECO:0007669"/>
    <property type="project" value="TreeGrafter"/>
</dbReference>
<accession>A0AAN7HGC5</accession>
<sequence length="485" mass="52901">MASSTLHTVTLSPLDQYMPRIYTNLFLVFETPDPALAVDRLRAGLQKLNQHLPYLKGRVFVADRARLAIRWSAADEDVKLQETHTNGVALPGMSFKQLSQEGAPPHYFKPCLTPLPRVTDFASNPEASVFAANFTLLDGGLVVGLSIQHNVIDGTGVAELIRFWADCASTSSTQLNAAAAPDPEEPLHRDRLLRLATEQTTPEVEKEEPQPQTPSLHGLLAKHPEFTLSATTTSSPHPPTPPLLPKGTSKIFTFSTSKLAKAKASLLTLTPQTTTITTNSVLCAITWSCITRIRLGRRQREGGGHDQETHSQSKLGFAINGRTRLPPQFLMERPFLGNVNLYGLAEIRLEDLERAANGDVDSLAAVVQAIDDAVGRVTPAHIGEVIQLVDRVPDTRGLLPGWNSVHGDDATVTSWANMGVYDADFGEAVGAPRFMRVPESETDGFLIVLPRQRGPAERGIEVVAAMHPEDMKALERDVVWGSYLV</sequence>
<evidence type="ECO:0000256" key="1">
    <source>
        <dbReference type="ARBA" id="ARBA00022679"/>
    </source>
</evidence>
<dbReference type="AlphaFoldDB" id="A0AAN7HGC5"/>
<protein>
    <submittedName>
        <fullName evidence="2">Trichothecene 3-O-acetyltransferase</fullName>
    </submittedName>
</protein>
<organism evidence="2 3">
    <name type="scientific">Achaetomium macrosporum</name>
    <dbReference type="NCBI Taxonomy" id="79813"/>
    <lineage>
        <taxon>Eukaryota</taxon>
        <taxon>Fungi</taxon>
        <taxon>Dikarya</taxon>
        <taxon>Ascomycota</taxon>
        <taxon>Pezizomycotina</taxon>
        <taxon>Sordariomycetes</taxon>
        <taxon>Sordariomycetidae</taxon>
        <taxon>Sordariales</taxon>
        <taxon>Chaetomiaceae</taxon>
        <taxon>Achaetomium</taxon>
    </lineage>
</organism>
<comment type="caution">
    <text evidence="2">The sequence shown here is derived from an EMBL/GenBank/DDBJ whole genome shotgun (WGS) entry which is preliminary data.</text>
</comment>
<dbReference type="PANTHER" id="PTHR31642">
    <property type="entry name" value="TRICHOTHECENE 3-O-ACETYLTRANSFERASE"/>
    <property type="match status" value="1"/>
</dbReference>
<dbReference type="InterPro" id="IPR023213">
    <property type="entry name" value="CAT-like_dom_sf"/>
</dbReference>